<dbReference type="GO" id="GO:0006814">
    <property type="term" value="P:sodium ion transport"/>
    <property type="evidence" value="ECO:0007669"/>
    <property type="project" value="UniProtKB-KW"/>
</dbReference>
<dbReference type="Gene3D" id="1.20.1530.20">
    <property type="match status" value="2"/>
</dbReference>
<feature type="transmembrane region" description="Helical" evidence="11">
    <location>
        <begin position="18"/>
        <end position="35"/>
    </location>
</feature>
<comment type="caution">
    <text evidence="13">The sequence shown here is derived from an EMBL/GenBank/DDBJ whole genome shotgun (WGS) entry which is preliminary data.</text>
</comment>
<keyword evidence="8 11" id="KW-0472">Membrane</keyword>
<evidence type="ECO:0000256" key="2">
    <source>
        <dbReference type="ARBA" id="ARBA00022448"/>
    </source>
</evidence>
<proteinExistence type="predicted"/>
<comment type="subcellular location">
    <subcellularLocation>
        <location evidence="1">Membrane</location>
        <topology evidence="1">Multi-pass membrane protein</topology>
    </subcellularLocation>
</comment>
<evidence type="ECO:0000259" key="12">
    <source>
        <dbReference type="Pfam" id="PF00999"/>
    </source>
</evidence>
<feature type="transmembrane region" description="Helical" evidence="11">
    <location>
        <begin position="164"/>
        <end position="185"/>
    </location>
</feature>
<feature type="transmembrane region" description="Helical" evidence="11">
    <location>
        <begin position="538"/>
        <end position="561"/>
    </location>
</feature>
<reference evidence="13" key="1">
    <citation type="submission" date="2020-01" db="EMBL/GenBank/DDBJ databases">
        <authorList>
            <person name="Feng Z.H.Z."/>
        </authorList>
    </citation>
    <scope>NUCLEOTIDE SEQUENCE</scope>
    <source>
        <strain evidence="13">CBS107.38</strain>
    </source>
</reference>
<dbReference type="AlphaFoldDB" id="A0A8H7AVN4"/>
<dbReference type="GeneID" id="62208683"/>
<evidence type="ECO:0000256" key="3">
    <source>
        <dbReference type="ARBA" id="ARBA00022449"/>
    </source>
</evidence>
<dbReference type="InterPro" id="IPR006153">
    <property type="entry name" value="Cation/H_exchanger_TM"/>
</dbReference>
<keyword evidence="3" id="KW-0050">Antiport</keyword>
<keyword evidence="9" id="KW-0739">Sodium transport</keyword>
<keyword evidence="2" id="KW-0813">Transport</keyword>
<reference evidence="13" key="2">
    <citation type="submission" date="2020-08" db="EMBL/GenBank/DDBJ databases">
        <title>Draft Genome Sequence of Cumin Blight Pathogen Alternaria burnsii.</title>
        <authorList>
            <person name="Feng Z."/>
        </authorList>
    </citation>
    <scope>NUCLEOTIDE SEQUENCE</scope>
    <source>
        <strain evidence="13">CBS107.38</strain>
    </source>
</reference>
<sequence>MAVDASQDAASLPYHEPGIVVILVLASFLLLLNVVNAALDRVLYCGLLGQVMVGIAWGTPGAKWLSESLEGTVVQLGYLGLILLVYEGGLSTSFQSLKANLLLSSGVALTGIVVPIALSYTLQGLLDASPVQAFAAGAALCSTSLGTTFTVLGSSGLSTTRLGVVLTSAAMMDDVVGLVMVQVISNLGGDNFSWVTVVRPVLVSVAFAVVAPIVCLFVAKPLTVWLNTYREAHQGARLNALLQCTQTAFTVHTLILIGLVAGATYAGTSNLFAAYIAGASISWWDSDVPHPASTLATTPVAEKSSAASGPVLESSEGTSPDASKTRSEQNQGALSSQPTKIEKDEHVDATGGAAIYHHYYHPAVSKILQPFFFASIGFSIPITRMFRGAIVWRGIVYAVLMAFAKLVCGLWLVRFSVSAGKRSPSKILSKVRLPSVPHLWGKSNHPAPSAQARATTPQVGAAPPHTEATPTQTRPAASSAGTESEARSSPNPPRPFSLHPPLILAFAMCARGEIGFLISGVAESQGVFGDTSGEPTDIFLVVTWAIVLCTILGPLAVGLSVRRVKELQARKKKQHEGAERDVLGVWGVDPGRLVAVEFEVVHMRPLWL</sequence>
<gene>
    <name evidence="13" type="ORF">GT037_010458</name>
</gene>
<protein>
    <submittedName>
        <fullName evidence="13">Sodium hydrogen exchanger</fullName>
    </submittedName>
</protein>
<name>A0A8H7AVN4_9PLEO</name>
<feature type="compositionally biased region" description="Polar residues" evidence="10">
    <location>
        <begin position="468"/>
        <end position="482"/>
    </location>
</feature>
<evidence type="ECO:0000256" key="7">
    <source>
        <dbReference type="ARBA" id="ARBA00023065"/>
    </source>
</evidence>
<evidence type="ECO:0000256" key="11">
    <source>
        <dbReference type="SAM" id="Phobius"/>
    </source>
</evidence>
<keyword evidence="5 11" id="KW-1133">Transmembrane helix</keyword>
<evidence type="ECO:0000256" key="10">
    <source>
        <dbReference type="SAM" id="MobiDB-lite"/>
    </source>
</evidence>
<keyword evidence="6" id="KW-0915">Sodium</keyword>
<feature type="transmembrane region" description="Helical" evidence="11">
    <location>
        <begin position="42"/>
        <end position="60"/>
    </location>
</feature>
<feature type="region of interest" description="Disordered" evidence="10">
    <location>
        <begin position="304"/>
        <end position="342"/>
    </location>
</feature>
<evidence type="ECO:0000256" key="6">
    <source>
        <dbReference type="ARBA" id="ARBA00023053"/>
    </source>
</evidence>
<feature type="compositionally biased region" description="Polar residues" evidence="10">
    <location>
        <begin position="315"/>
        <end position="339"/>
    </location>
</feature>
<evidence type="ECO:0000256" key="8">
    <source>
        <dbReference type="ARBA" id="ARBA00023136"/>
    </source>
</evidence>
<feature type="transmembrane region" description="Helical" evidence="11">
    <location>
        <begin position="72"/>
        <end position="89"/>
    </location>
</feature>
<keyword evidence="7" id="KW-0406">Ion transport</keyword>
<accession>A0A8H7AVN4</accession>
<feature type="transmembrane region" description="Helical" evidence="11">
    <location>
        <begin position="133"/>
        <end position="152"/>
    </location>
</feature>
<evidence type="ECO:0000256" key="5">
    <source>
        <dbReference type="ARBA" id="ARBA00022989"/>
    </source>
</evidence>
<evidence type="ECO:0000313" key="13">
    <source>
        <dbReference type="EMBL" id="KAF7671383.1"/>
    </source>
</evidence>
<feature type="transmembrane region" description="Helical" evidence="11">
    <location>
        <begin position="101"/>
        <end position="121"/>
    </location>
</feature>
<dbReference type="PANTHER" id="PTHR43562">
    <property type="entry name" value="NAPA-TYPE SODIUM/HYDROGEN ANTIPORTER"/>
    <property type="match status" value="1"/>
</dbReference>
<feature type="transmembrane region" description="Helical" evidence="11">
    <location>
        <begin position="367"/>
        <end position="384"/>
    </location>
</feature>
<dbReference type="Proteomes" id="UP000596902">
    <property type="component" value="Unassembled WGS sequence"/>
</dbReference>
<feature type="domain" description="Cation/H+ exchanger transmembrane" evidence="12">
    <location>
        <begin position="47"/>
        <end position="285"/>
    </location>
</feature>
<dbReference type="GO" id="GO:0016020">
    <property type="term" value="C:membrane"/>
    <property type="evidence" value="ECO:0007669"/>
    <property type="project" value="UniProtKB-SubCell"/>
</dbReference>
<organism evidence="13 14">
    <name type="scientific">Alternaria burnsii</name>
    <dbReference type="NCBI Taxonomy" id="1187904"/>
    <lineage>
        <taxon>Eukaryota</taxon>
        <taxon>Fungi</taxon>
        <taxon>Dikarya</taxon>
        <taxon>Ascomycota</taxon>
        <taxon>Pezizomycotina</taxon>
        <taxon>Dothideomycetes</taxon>
        <taxon>Pleosporomycetidae</taxon>
        <taxon>Pleosporales</taxon>
        <taxon>Pleosporineae</taxon>
        <taxon>Pleosporaceae</taxon>
        <taxon>Alternaria</taxon>
        <taxon>Alternaria sect. Alternaria</taxon>
    </lineage>
</organism>
<evidence type="ECO:0000313" key="14">
    <source>
        <dbReference type="Proteomes" id="UP000596902"/>
    </source>
</evidence>
<dbReference type="RefSeq" id="XP_038781755.1">
    <property type="nucleotide sequence ID" value="XM_038935505.1"/>
</dbReference>
<dbReference type="InterPro" id="IPR038770">
    <property type="entry name" value="Na+/solute_symporter_sf"/>
</dbReference>
<keyword evidence="4 11" id="KW-0812">Transmembrane</keyword>
<dbReference type="PANTHER" id="PTHR43562:SF3">
    <property type="entry name" value="SODIUM ION_PROTON EXCHANGER (EUROFUNG)"/>
    <property type="match status" value="1"/>
</dbReference>
<feature type="transmembrane region" description="Helical" evidence="11">
    <location>
        <begin position="197"/>
        <end position="219"/>
    </location>
</feature>
<evidence type="ECO:0000256" key="9">
    <source>
        <dbReference type="ARBA" id="ARBA00023201"/>
    </source>
</evidence>
<evidence type="ECO:0000256" key="4">
    <source>
        <dbReference type="ARBA" id="ARBA00022692"/>
    </source>
</evidence>
<evidence type="ECO:0000256" key="1">
    <source>
        <dbReference type="ARBA" id="ARBA00004141"/>
    </source>
</evidence>
<keyword evidence="14" id="KW-1185">Reference proteome</keyword>
<dbReference type="GO" id="GO:1902600">
    <property type="term" value="P:proton transmembrane transport"/>
    <property type="evidence" value="ECO:0007669"/>
    <property type="project" value="InterPro"/>
</dbReference>
<feature type="transmembrane region" description="Helical" evidence="11">
    <location>
        <begin position="390"/>
        <end position="413"/>
    </location>
</feature>
<dbReference type="Pfam" id="PF00999">
    <property type="entry name" value="Na_H_Exchanger"/>
    <property type="match status" value="1"/>
</dbReference>
<feature type="region of interest" description="Disordered" evidence="10">
    <location>
        <begin position="444"/>
        <end position="494"/>
    </location>
</feature>
<dbReference type="EMBL" id="JAAABM010000022">
    <property type="protein sequence ID" value="KAF7671383.1"/>
    <property type="molecule type" value="Genomic_DNA"/>
</dbReference>
<dbReference type="GO" id="GO:0015297">
    <property type="term" value="F:antiporter activity"/>
    <property type="evidence" value="ECO:0007669"/>
    <property type="project" value="UniProtKB-KW"/>
</dbReference>